<gene>
    <name evidence="1" type="ORF">HPB50_019460</name>
</gene>
<accession>A0ACB7SJQ5</accession>
<proteinExistence type="predicted"/>
<organism evidence="1 2">
    <name type="scientific">Hyalomma asiaticum</name>
    <name type="common">Tick</name>
    <dbReference type="NCBI Taxonomy" id="266040"/>
    <lineage>
        <taxon>Eukaryota</taxon>
        <taxon>Metazoa</taxon>
        <taxon>Ecdysozoa</taxon>
        <taxon>Arthropoda</taxon>
        <taxon>Chelicerata</taxon>
        <taxon>Arachnida</taxon>
        <taxon>Acari</taxon>
        <taxon>Parasitiformes</taxon>
        <taxon>Ixodida</taxon>
        <taxon>Ixodoidea</taxon>
        <taxon>Ixodidae</taxon>
        <taxon>Hyalomminae</taxon>
        <taxon>Hyalomma</taxon>
    </lineage>
</organism>
<reference evidence="1" key="1">
    <citation type="submission" date="2020-05" db="EMBL/GenBank/DDBJ databases">
        <title>Large-scale comparative analyses of tick genomes elucidate their genetic diversity and vector capacities.</title>
        <authorList>
            <person name="Jia N."/>
            <person name="Wang J."/>
            <person name="Shi W."/>
            <person name="Du L."/>
            <person name="Sun Y."/>
            <person name="Zhan W."/>
            <person name="Jiang J."/>
            <person name="Wang Q."/>
            <person name="Zhang B."/>
            <person name="Ji P."/>
            <person name="Sakyi L.B."/>
            <person name="Cui X."/>
            <person name="Yuan T."/>
            <person name="Jiang B."/>
            <person name="Yang W."/>
            <person name="Lam T.T.-Y."/>
            <person name="Chang Q."/>
            <person name="Ding S."/>
            <person name="Wang X."/>
            <person name="Zhu J."/>
            <person name="Ruan X."/>
            <person name="Zhao L."/>
            <person name="Wei J."/>
            <person name="Que T."/>
            <person name="Du C."/>
            <person name="Cheng J."/>
            <person name="Dai P."/>
            <person name="Han X."/>
            <person name="Huang E."/>
            <person name="Gao Y."/>
            <person name="Liu J."/>
            <person name="Shao H."/>
            <person name="Ye R."/>
            <person name="Li L."/>
            <person name="Wei W."/>
            <person name="Wang X."/>
            <person name="Wang C."/>
            <person name="Yang T."/>
            <person name="Huo Q."/>
            <person name="Li W."/>
            <person name="Guo W."/>
            <person name="Chen H."/>
            <person name="Zhou L."/>
            <person name="Ni X."/>
            <person name="Tian J."/>
            <person name="Zhou Y."/>
            <person name="Sheng Y."/>
            <person name="Liu T."/>
            <person name="Pan Y."/>
            <person name="Xia L."/>
            <person name="Li J."/>
            <person name="Zhao F."/>
            <person name="Cao W."/>
        </authorList>
    </citation>
    <scope>NUCLEOTIDE SEQUENCE</scope>
    <source>
        <strain evidence="1">Hyas-2018</strain>
    </source>
</reference>
<evidence type="ECO:0000313" key="2">
    <source>
        <dbReference type="Proteomes" id="UP000821845"/>
    </source>
</evidence>
<evidence type="ECO:0000313" key="1">
    <source>
        <dbReference type="EMBL" id="KAH6934009.1"/>
    </source>
</evidence>
<dbReference type="Proteomes" id="UP000821845">
    <property type="component" value="Chromosome 4"/>
</dbReference>
<name>A0ACB7SJQ5_HYAAI</name>
<comment type="caution">
    <text evidence="1">The sequence shown here is derived from an EMBL/GenBank/DDBJ whole genome shotgun (WGS) entry which is preliminary data.</text>
</comment>
<keyword evidence="2" id="KW-1185">Reference proteome</keyword>
<dbReference type="EMBL" id="CM023484">
    <property type="protein sequence ID" value="KAH6934009.1"/>
    <property type="molecule type" value="Genomic_DNA"/>
</dbReference>
<protein>
    <submittedName>
        <fullName evidence="1">Uncharacterized protein</fullName>
    </submittedName>
</protein>
<sequence length="262" mass="28511">MAACANASTPSPVEPVASGTLLKKGGRSRSKTRFRSRSKARTKSKSRSRSPTQSTSGSIQAKRRTVPGSPTSPQPCKKAPLSKTAPSAAARNHQQPLASQTTNAKTAPREVSWQRAPAQLFPFQPPTHPAPCPPPPLNTNILSFPRDPFPEIARLRRDMEERHAQMHAQLDAAIERTNARIQAAIDSARQESPALRQQIITIIHASEERTQALFAELVSRLDSIAPLPNSQAVRSQPQLTGARRSHPYSRPTASFHDNDGAP</sequence>